<keyword evidence="1" id="KW-1133">Transmembrane helix</keyword>
<proteinExistence type="predicted"/>
<reference evidence="2" key="1">
    <citation type="submission" date="2021-02" db="EMBL/GenBank/DDBJ databases">
        <authorList>
            <person name="Nowell W R."/>
        </authorList>
    </citation>
    <scope>NUCLEOTIDE SEQUENCE</scope>
</reference>
<keyword evidence="1" id="KW-0472">Membrane</keyword>
<evidence type="ECO:0000313" key="2">
    <source>
        <dbReference type="EMBL" id="CAF1087557.1"/>
    </source>
</evidence>
<accession>A0A814N2X2</accession>
<comment type="caution">
    <text evidence="2">The sequence shown here is derived from an EMBL/GenBank/DDBJ whole genome shotgun (WGS) entry which is preliminary data.</text>
</comment>
<name>A0A814N2X2_9BILA</name>
<feature type="transmembrane region" description="Helical" evidence="1">
    <location>
        <begin position="16"/>
        <end position="38"/>
    </location>
</feature>
<gene>
    <name evidence="2" type="ORF">CJN711_LOCUS6503</name>
</gene>
<dbReference type="EMBL" id="CAJNOV010002051">
    <property type="protein sequence ID" value="CAF1087557.1"/>
    <property type="molecule type" value="Genomic_DNA"/>
</dbReference>
<dbReference type="Proteomes" id="UP000663855">
    <property type="component" value="Unassembled WGS sequence"/>
</dbReference>
<protein>
    <submittedName>
        <fullName evidence="2">Uncharacterized protein</fullName>
    </submittedName>
</protein>
<feature type="transmembrane region" description="Helical" evidence="1">
    <location>
        <begin position="71"/>
        <end position="96"/>
    </location>
</feature>
<sequence length="189" mass="21595">MTVATNENKCDHIRTIIIGFLCLIGLILTIIALCIPSWTINEYSSDGEVHWYGPFKRCNRFQCISNSDQPVWVIFLTITGALLLLCATISVFLMVFNAYFRRYFYLASLFVFLSLLLHFIGIVVYTHQSIINGICARLMLTSIVLTCFSLAMMSYIFGRYSAFYPTNRTGYQLTKTENTEVIEVQTEGK</sequence>
<feature type="transmembrane region" description="Helical" evidence="1">
    <location>
        <begin position="138"/>
        <end position="158"/>
    </location>
</feature>
<dbReference type="AlphaFoldDB" id="A0A814N2X2"/>
<keyword evidence="1" id="KW-0812">Transmembrane</keyword>
<evidence type="ECO:0000313" key="3">
    <source>
        <dbReference type="Proteomes" id="UP000663855"/>
    </source>
</evidence>
<feature type="transmembrane region" description="Helical" evidence="1">
    <location>
        <begin position="103"/>
        <end position="126"/>
    </location>
</feature>
<organism evidence="2 3">
    <name type="scientific">Rotaria magnacalcarata</name>
    <dbReference type="NCBI Taxonomy" id="392030"/>
    <lineage>
        <taxon>Eukaryota</taxon>
        <taxon>Metazoa</taxon>
        <taxon>Spiralia</taxon>
        <taxon>Gnathifera</taxon>
        <taxon>Rotifera</taxon>
        <taxon>Eurotatoria</taxon>
        <taxon>Bdelloidea</taxon>
        <taxon>Philodinida</taxon>
        <taxon>Philodinidae</taxon>
        <taxon>Rotaria</taxon>
    </lineage>
</organism>
<dbReference type="Gene3D" id="1.20.140.150">
    <property type="match status" value="1"/>
</dbReference>
<evidence type="ECO:0000256" key="1">
    <source>
        <dbReference type="SAM" id="Phobius"/>
    </source>
</evidence>